<dbReference type="EMBL" id="SNRW01000105">
    <property type="protein sequence ID" value="KAA6403399.1"/>
    <property type="molecule type" value="Genomic_DNA"/>
</dbReference>
<reference evidence="4 5" key="1">
    <citation type="submission" date="2019-03" db="EMBL/GenBank/DDBJ databases">
        <title>Single cell metagenomics reveals metabolic interactions within the superorganism composed of flagellate Streblomastix strix and complex community of Bacteroidetes bacteria on its surface.</title>
        <authorList>
            <person name="Treitli S.C."/>
            <person name="Kolisko M."/>
            <person name="Husnik F."/>
            <person name="Keeling P."/>
            <person name="Hampl V."/>
        </authorList>
    </citation>
    <scope>NUCLEOTIDE SEQUENCE [LARGE SCALE GENOMIC DNA]</scope>
    <source>
        <strain evidence="4">ST1C</strain>
    </source>
</reference>
<dbReference type="InterPro" id="IPR001715">
    <property type="entry name" value="CH_dom"/>
</dbReference>
<dbReference type="PROSITE" id="PS50021">
    <property type="entry name" value="CH"/>
    <property type="match status" value="1"/>
</dbReference>
<feature type="region of interest" description="Disordered" evidence="1">
    <location>
        <begin position="51"/>
        <end position="112"/>
    </location>
</feature>
<gene>
    <name evidence="4" type="ORF">EZS28_001081</name>
</gene>
<feature type="compositionally biased region" description="Low complexity" evidence="1">
    <location>
        <begin position="66"/>
        <end position="77"/>
    </location>
</feature>
<feature type="compositionally biased region" description="Basic and acidic residues" evidence="1">
    <location>
        <begin position="1761"/>
        <end position="1775"/>
    </location>
</feature>
<sequence length="1929" mass="215194">MKLTLLRDSQIKREKEIQAQIEIEMEESIKKGGGKFPTSFASSYLIKTLKDEKKQLKKPPPTPEQLWPLGTPGLPLPRKTEEELQKEKQEQLSQSKDPRFAGKKKKKRKKGPTVIEYDKVEHRILRDGIIDDHPRVTKMEQYEVLQWLRQLHIEVLDSHQSAHVIANPMRNGAVLCDVVDCCISRSSQSRSKVANAKKPALGGVRSVLTISEARENIGRAFTVLRADHRVDLSYLSNHDAFMHDENGSMWGLYLDIKRKYEQDLVSLSDSGGKNEADFEQLKRIREAKRYPATGQAIAKYSGTQFEYDKPNIQPFPTQSPGQKQYYQTVSEKFSSNPQYQFWHNRESTDQTSAHGSTSGIGIQLTTSQAEQQQGMSMFGNRGNIPLPPAPPPYHSMPYKPEINYEMEGALLGWIVSLGIVSGPIPSCIDELIPNFRSGVLLCDLASMLSKQRIVGMTVDPKTPAIARRNIEKALDLLRNCPNLANRNLWCGDHILFGDRNAILCVLDDMYRCYQGVKPLQKQYIIPTSAQGVIDEIKEFKDVDKKEEDAEKLRLSEIEEKQKKENERQRVLKEIREMKRKGLFKGGFKKAAMGLITKSGKLQQQQSDKQQTFLDANKTNRQSLSQLVLAQAGKPPTSRQGQMTTNRSGSINQTHGLNRMSSSASMAYAQSLLSGQVQNRDHDELDSFDSMSSSLLSAISVSKEKRPGFLTPDVFTGCQPTQVADLGDGDLSTVINGNGSVVTRRTGNQKSVSGQIMNDNGSVTGRKSISGQSQVSQKYGGNLGKLGHRSKKAVHDEIRSIFSFSMAQTGLGKTMNKSRSRISIVPSELNAPSMYGASSIWNKNPIGQKQSIFQGGIAQPSITVGPKPTMNMNIRHGSVKRRINDEDFEVYPDPLEHQLPLPPHAMKKQNFLPNGEIAEEEELGQQTEVQQALKASKTKQKAYMMALDLAPKPPYLLAKWLESLGIRLSSPFSLDSPIIYELTDGTVLCRIIEQLDHIKLQGVSWEPKSTAQYQHNIRKALEIVTQRKAMPLHYLTKEKEIMEGNQEVIVNLLEDIRKAYGLRSPLMIIILALVSLSFGFPFGFRKPHPAVHGNTTVCASSQIIEIDRTSSQIEQRTKPVNYFMEPKNAQQLPRKFSNDPCIQRIGTSGDYTTVALALQETCTDGYDITLIDSEHTENLLINQISTILIKGTVSGQSQTIWKSGTGYCWDSQYELGGDYEGCICTAQGHPDYCSCIGIDTITYTLQQCLQDKGICTFDEHDDPSCSCTGTDESTYPEEYCLINKLFPCDSNTTPSEGCKCTGNNHPTIPTDCTCPYDDSNYSEEQCQFDKLPVCSGDSEPSGGCKCSSGNYPSYCKCPLNNEDTSYTLTKCTSEKQYELLPVCNSDNTPILECKCSHDNHPTESTDCTCPLNDDDEYTKTQCEYDKLPVCSQSTPSPNRCKCSVGNYPDHCLCPHDDLDTSYTLTQCASEKQYALLTQCDSDITPLLGCKCSHDYHPTEPNDCTCPLNDDDASYTKTECEYDKLSPCDSDTTPTEGCKCTTDKHPTIPTDCTCPYDDSNYSEEQCQFDKLPVCSGDSEPSGGCKCSSGNYPSYCKCPLNNEDTSYTLTKCTSEKQYELLPVCNSDNTPILECKCSHDNHPTESTDCTCPLNDDDEYTKTQCEYDKLPVCSQSTPSPNRCKCSVGNYPEHCQCPHDDLDTSYTLTQCASEKQYALLTQCDSDITPLLGCKCTSDNHPNNCACPLNNDNSYTKDQCDIDIQPQKSEDIDISPEEKLDSPSEPEQDSKFAWWGTFIVVLVTLVIVGSSIAIIYFFIQYQMKPKKIAEKNEYQQGSSSSSKQQSNEMLQTPNKQTSSIQLEAPSATPSIMVPQNSILSPFEQFSTPPGENGINLNTQVNQSVEIKPPRRLIRVNSQSVKKLPQYQFPLDPELKT</sequence>
<feature type="region of interest" description="Disordered" evidence="1">
    <location>
        <begin position="630"/>
        <end position="662"/>
    </location>
</feature>
<evidence type="ECO:0000313" key="4">
    <source>
        <dbReference type="EMBL" id="KAA6403399.1"/>
    </source>
</evidence>
<feature type="domain" description="Calponin-homology (CH)" evidence="3">
    <location>
        <begin position="950"/>
        <end position="1060"/>
    </location>
</feature>
<evidence type="ECO:0000256" key="2">
    <source>
        <dbReference type="SAM" id="Phobius"/>
    </source>
</evidence>
<keyword evidence="2" id="KW-0472">Membrane</keyword>
<evidence type="ECO:0000259" key="3">
    <source>
        <dbReference type="PROSITE" id="PS50021"/>
    </source>
</evidence>
<dbReference type="CDD" id="cd00014">
    <property type="entry name" value="CH_SF"/>
    <property type="match status" value="1"/>
</dbReference>
<dbReference type="InterPro" id="IPR036872">
    <property type="entry name" value="CH_dom_sf"/>
</dbReference>
<dbReference type="Proteomes" id="UP000324800">
    <property type="component" value="Unassembled WGS sequence"/>
</dbReference>
<feature type="region of interest" description="Disordered" evidence="1">
    <location>
        <begin position="1825"/>
        <end position="1855"/>
    </location>
</feature>
<feature type="compositionally biased region" description="Polar residues" evidence="1">
    <location>
        <begin position="636"/>
        <end position="655"/>
    </location>
</feature>
<feature type="region of interest" description="Disordered" evidence="1">
    <location>
        <begin position="750"/>
        <end position="775"/>
    </location>
</feature>
<dbReference type="Gene3D" id="1.10.418.10">
    <property type="entry name" value="Calponin-like domain"/>
    <property type="match status" value="2"/>
</dbReference>
<comment type="caution">
    <text evidence="4">The sequence shown here is derived from an EMBL/GenBank/DDBJ whole genome shotgun (WGS) entry which is preliminary data.</text>
</comment>
<feature type="compositionally biased region" description="Basic residues" evidence="1">
    <location>
        <begin position="101"/>
        <end position="111"/>
    </location>
</feature>
<name>A0A5J4XA45_9EUKA</name>
<accession>A0A5J4XA45</accession>
<feature type="compositionally biased region" description="Low complexity" evidence="1">
    <location>
        <begin position="1828"/>
        <end position="1839"/>
    </location>
</feature>
<feature type="region of interest" description="Disordered" evidence="1">
    <location>
        <begin position="1759"/>
        <end position="1781"/>
    </location>
</feature>
<evidence type="ECO:0000313" key="5">
    <source>
        <dbReference type="Proteomes" id="UP000324800"/>
    </source>
</evidence>
<feature type="compositionally biased region" description="Polar residues" evidence="1">
    <location>
        <begin position="1840"/>
        <end position="1855"/>
    </location>
</feature>
<keyword evidence="2" id="KW-0812">Transmembrane</keyword>
<evidence type="ECO:0000256" key="1">
    <source>
        <dbReference type="SAM" id="MobiDB-lite"/>
    </source>
</evidence>
<proteinExistence type="predicted"/>
<dbReference type="SUPFAM" id="SSF47576">
    <property type="entry name" value="Calponin-homology domain, CH-domain"/>
    <property type="match status" value="2"/>
</dbReference>
<keyword evidence="2" id="KW-1133">Transmembrane helix</keyword>
<feature type="transmembrane region" description="Helical" evidence="2">
    <location>
        <begin position="1785"/>
        <end position="1812"/>
    </location>
</feature>
<feature type="compositionally biased region" description="Basic and acidic residues" evidence="1">
    <location>
        <begin position="78"/>
        <end position="100"/>
    </location>
</feature>
<dbReference type="OrthoDB" id="406708at2759"/>
<protein>
    <recommendedName>
        <fullName evidence="3">Calponin-homology (CH) domain-containing protein</fullName>
    </recommendedName>
</protein>
<organism evidence="4 5">
    <name type="scientific">Streblomastix strix</name>
    <dbReference type="NCBI Taxonomy" id="222440"/>
    <lineage>
        <taxon>Eukaryota</taxon>
        <taxon>Metamonada</taxon>
        <taxon>Preaxostyla</taxon>
        <taxon>Oxymonadida</taxon>
        <taxon>Streblomastigidae</taxon>
        <taxon>Streblomastix</taxon>
    </lineage>
</organism>